<evidence type="ECO:0000256" key="14">
    <source>
        <dbReference type="SAM" id="MobiDB-lite"/>
    </source>
</evidence>
<gene>
    <name evidence="17" type="ORF">ZYGR_0AF00370</name>
</gene>
<dbReference type="OrthoDB" id="10251848at2759"/>
<dbReference type="SUPFAM" id="SSF54928">
    <property type="entry name" value="RNA-binding domain, RBD"/>
    <property type="match status" value="1"/>
</dbReference>
<dbReference type="PROSITE" id="PS50103">
    <property type="entry name" value="ZF_C3H1"/>
    <property type="match status" value="1"/>
</dbReference>
<feature type="region of interest" description="Disordered" evidence="14">
    <location>
        <begin position="239"/>
        <end position="263"/>
    </location>
</feature>
<organism evidence="17 18">
    <name type="scientific">Zygosaccharomyces rouxii</name>
    <dbReference type="NCBI Taxonomy" id="4956"/>
    <lineage>
        <taxon>Eukaryota</taxon>
        <taxon>Fungi</taxon>
        <taxon>Dikarya</taxon>
        <taxon>Ascomycota</taxon>
        <taxon>Saccharomycotina</taxon>
        <taxon>Saccharomycetes</taxon>
        <taxon>Saccharomycetales</taxon>
        <taxon>Saccharomycetaceae</taxon>
        <taxon>Zygosaccharomyces</taxon>
    </lineage>
</organism>
<keyword evidence="4" id="KW-0507">mRNA processing</keyword>
<keyword evidence="10" id="KW-0508">mRNA splicing</keyword>
<proteinExistence type="inferred from homology"/>
<evidence type="ECO:0000256" key="12">
    <source>
        <dbReference type="PROSITE-ProRule" id="PRU00176"/>
    </source>
</evidence>
<evidence type="ECO:0000256" key="11">
    <source>
        <dbReference type="ARBA" id="ARBA00023242"/>
    </source>
</evidence>
<evidence type="ECO:0000256" key="4">
    <source>
        <dbReference type="ARBA" id="ARBA00022664"/>
    </source>
</evidence>
<evidence type="ECO:0000256" key="6">
    <source>
        <dbReference type="ARBA" id="ARBA00022728"/>
    </source>
</evidence>
<feature type="domain" description="RRM" evidence="15">
    <location>
        <begin position="153"/>
        <end position="246"/>
    </location>
</feature>
<dbReference type="InterPro" id="IPR012677">
    <property type="entry name" value="Nucleotide-bd_a/b_plait_sf"/>
</dbReference>
<dbReference type="PROSITE" id="PS50102">
    <property type="entry name" value="RRM"/>
    <property type="match status" value="1"/>
</dbReference>
<dbReference type="InterPro" id="IPR035979">
    <property type="entry name" value="RBD_domain_sf"/>
</dbReference>
<keyword evidence="7 13" id="KW-0863">Zinc-finger</keyword>
<dbReference type="GO" id="GO:0017070">
    <property type="term" value="F:U6 snRNA binding"/>
    <property type="evidence" value="ECO:0007669"/>
    <property type="project" value="TreeGrafter"/>
</dbReference>
<dbReference type="InterPro" id="IPR000571">
    <property type="entry name" value="Znf_CCCH"/>
</dbReference>
<evidence type="ECO:0000256" key="2">
    <source>
        <dbReference type="ARBA" id="ARBA00008024"/>
    </source>
</evidence>
<dbReference type="AlphaFoldDB" id="A0A1Q3A752"/>
<dbReference type="InterPro" id="IPR032297">
    <property type="entry name" value="Torus"/>
</dbReference>
<keyword evidence="5 13" id="KW-0479">Metal-binding</keyword>
<feature type="region of interest" description="Disordered" evidence="14">
    <location>
        <begin position="277"/>
        <end position="347"/>
    </location>
</feature>
<feature type="zinc finger region" description="C3H1-type" evidence="13">
    <location>
        <begin position="85"/>
        <end position="112"/>
    </location>
</feature>
<dbReference type="GO" id="GO:0008380">
    <property type="term" value="P:RNA splicing"/>
    <property type="evidence" value="ECO:0007669"/>
    <property type="project" value="UniProtKB-KW"/>
</dbReference>
<feature type="compositionally biased region" description="Basic and acidic residues" evidence="14">
    <location>
        <begin position="277"/>
        <end position="298"/>
    </location>
</feature>
<dbReference type="EMBL" id="BDGX01000032">
    <property type="protein sequence ID" value="GAV51566.1"/>
    <property type="molecule type" value="Genomic_DNA"/>
</dbReference>
<dbReference type="PANTHER" id="PTHR14089:SF2">
    <property type="entry name" value="PRE-MRNA-SPLICING FACTOR CWC2"/>
    <property type="match status" value="1"/>
</dbReference>
<keyword evidence="6" id="KW-0747">Spliceosome</keyword>
<evidence type="ECO:0000256" key="9">
    <source>
        <dbReference type="ARBA" id="ARBA00022884"/>
    </source>
</evidence>
<name>A0A1Q3A752_ZYGRO</name>
<sequence>MKSTKHTVQLLPVSSGSMSKSWREKSAKVQVKESDLPSSIPPQTGLVFNIWYNKWSQGQGGQTKFVSPFKLNPALHAGKTLGDKQGTQFFCLYFAKGMCCLGKKCQYMHHVPENDDILRLVAKTDVLDCFGREKFAFYRDDMAGVGSFRKRNKTLYVGGISSALGNRPLRPNQIENRIRFLFSELGEIDRLHYLESKNCAFVKFKSQCNAEFAKEAVANQTLLIPSDREWEERLQTTGLQVKWAHDDPNPRAKREEEEEKKQETIDLMVHLLDKGNEKRAAEEVKEGENESDEGKHEGIFSGEVLNKLRKRKMNLKSESSKEKRQKTEEPPKASLVDYPSSSDDDDK</sequence>
<evidence type="ECO:0000256" key="5">
    <source>
        <dbReference type="ARBA" id="ARBA00022723"/>
    </source>
</evidence>
<reference evidence="17 18" key="1">
    <citation type="submission" date="2016-08" db="EMBL/GenBank/DDBJ databases">
        <title>Draft genome sequence of allopolyploid Zygosaccharomyces rouxii.</title>
        <authorList>
            <person name="Watanabe J."/>
            <person name="Uehara K."/>
            <person name="Mogi Y."/>
            <person name="Tsukioka Y."/>
        </authorList>
    </citation>
    <scope>NUCLEOTIDE SEQUENCE [LARGE SCALE GENOMIC DNA]</scope>
    <source>
        <strain evidence="17 18">NBRC 110957</strain>
    </source>
</reference>
<evidence type="ECO:0000256" key="1">
    <source>
        <dbReference type="ARBA" id="ARBA00004123"/>
    </source>
</evidence>
<dbReference type="GO" id="GO:0000974">
    <property type="term" value="C:Prp19 complex"/>
    <property type="evidence" value="ECO:0007669"/>
    <property type="project" value="TreeGrafter"/>
</dbReference>
<evidence type="ECO:0000259" key="16">
    <source>
        <dbReference type="PROSITE" id="PS50103"/>
    </source>
</evidence>
<comment type="subcellular location">
    <subcellularLocation>
        <location evidence="1">Nucleus</location>
    </subcellularLocation>
</comment>
<protein>
    <recommendedName>
        <fullName evidence="3">Pre-mRNA-splicing factor CWC2</fullName>
    </recommendedName>
</protein>
<dbReference type="GO" id="GO:0008270">
    <property type="term" value="F:zinc ion binding"/>
    <property type="evidence" value="ECO:0007669"/>
    <property type="project" value="UniProtKB-KW"/>
</dbReference>
<feature type="compositionally biased region" description="Basic and acidic residues" evidence="14">
    <location>
        <begin position="318"/>
        <end position="331"/>
    </location>
</feature>
<dbReference type="GO" id="GO:0036002">
    <property type="term" value="F:pre-mRNA binding"/>
    <property type="evidence" value="ECO:0007669"/>
    <property type="project" value="TreeGrafter"/>
</dbReference>
<dbReference type="InterPro" id="IPR039171">
    <property type="entry name" value="Cwc2/Slt11"/>
</dbReference>
<comment type="similarity">
    <text evidence="2">Belongs to the RRM CWC2 family.</text>
</comment>
<evidence type="ECO:0000313" key="17">
    <source>
        <dbReference type="EMBL" id="GAV51566.1"/>
    </source>
</evidence>
<keyword evidence="8 13" id="KW-0862">Zinc</keyword>
<dbReference type="GO" id="GO:0071007">
    <property type="term" value="C:U2-type catalytic step 2 spliceosome"/>
    <property type="evidence" value="ECO:0007669"/>
    <property type="project" value="TreeGrafter"/>
</dbReference>
<dbReference type="InterPro" id="IPR000504">
    <property type="entry name" value="RRM_dom"/>
</dbReference>
<dbReference type="Proteomes" id="UP000187013">
    <property type="component" value="Unassembled WGS sequence"/>
</dbReference>
<keyword evidence="11" id="KW-0539">Nucleus</keyword>
<dbReference type="GO" id="GO:0071006">
    <property type="term" value="C:U2-type catalytic step 1 spliceosome"/>
    <property type="evidence" value="ECO:0007669"/>
    <property type="project" value="TreeGrafter"/>
</dbReference>
<dbReference type="GO" id="GO:0006397">
    <property type="term" value="P:mRNA processing"/>
    <property type="evidence" value="ECO:0007669"/>
    <property type="project" value="UniProtKB-KW"/>
</dbReference>
<evidence type="ECO:0000256" key="8">
    <source>
        <dbReference type="ARBA" id="ARBA00022833"/>
    </source>
</evidence>
<evidence type="ECO:0000256" key="3">
    <source>
        <dbReference type="ARBA" id="ARBA00017295"/>
    </source>
</evidence>
<dbReference type="Gene3D" id="3.30.70.330">
    <property type="match status" value="1"/>
</dbReference>
<keyword evidence="9 12" id="KW-0694">RNA-binding</keyword>
<evidence type="ECO:0000256" key="10">
    <source>
        <dbReference type="ARBA" id="ARBA00023187"/>
    </source>
</evidence>
<evidence type="ECO:0000259" key="15">
    <source>
        <dbReference type="PROSITE" id="PS50102"/>
    </source>
</evidence>
<feature type="compositionally biased region" description="Basic and acidic residues" evidence="14">
    <location>
        <begin position="243"/>
        <end position="263"/>
    </location>
</feature>
<feature type="domain" description="C3H1-type" evidence="16">
    <location>
        <begin position="85"/>
        <end position="112"/>
    </location>
</feature>
<dbReference type="PANTHER" id="PTHR14089">
    <property type="entry name" value="PRE-MRNA-SPLICING FACTOR RBM22"/>
    <property type="match status" value="1"/>
</dbReference>
<comment type="caution">
    <text evidence="17">The sequence shown here is derived from an EMBL/GenBank/DDBJ whole genome shotgun (WGS) entry which is preliminary data.</text>
</comment>
<accession>A0A1Q3A752</accession>
<evidence type="ECO:0000256" key="7">
    <source>
        <dbReference type="ARBA" id="ARBA00022771"/>
    </source>
</evidence>
<evidence type="ECO:0000256" key="13">
    <source>
        <dbReference type="PROSITE-ProRule" id="PRU00723"/>
    </source>
</evidence>
<evidence type="ECO:0000313" key="18">
    <source>
        <dbReference type="Proteomes" id="UP000187013"/>
    </source>
</evidence>
<dbReference type="Pfam" id="PF16131">
    <property type="entry name" value="Torus"/>
    <property type="match status" value="1"/>
</dbReference>